<dbReference type="AlphaFoldDB" id="A0A7C3QXX1"/>
<keyword evidence="2" id="KW-0472">Membrane</keyword>
<feature type="region of interest" description="Disordered" evidence="1">
    <location>
        <begin position="184"/>
        <end position="229"/>
    </location>
</feature>
<organism evidence="3">
    <name type="scientific">Leptospirillum ferriphilum</name>
    <dbReference type="NCBI Taxonomy" id="178606"/>
    <lineage>
        <taxon>Bacteria</taxon>
        <taxon>Pseudomonadati</taxon>
        <taxon>Nitrospirota</taxon>
        <taxon>Nitrospiria</taxon>
        <taxon>Nitrospirales</taxon>
        <taxon>Nitrospiraceae</taxon>
        <taxon>Leptospirillum</taxon>
    </lineage>
</organism>
<protein>
    <submittedName>
        <fullName evidence="3">Uncharacterized protein</fullName>
    </submittedName>
</protein>
<feature type="transmembrane region" description="Helical" evidence="2">
    <location>
        <begin position="109"/>
        <end position="131"/>
    </location>
</feature>
<dbReference type="EMBL" id="DTMM01000233">
    <property type="protein sequence ID" value="HFT94388.1"/>
    <property type="molecule type" value="Genomic_DNA"/>
</dbReference>
<proteinExistence type="predicted"/>
<reference evidence="3" key="1">
    <citation type="journal article" date="2020" name="mSystems">
        <title>Genome- and Community-Level Interaction Insights into Carbon Utilization and Element Cycling Functions of Hydrothermarchaeota in Hydrothermal Sediment.</title>
        <authorList>
            <person name="Zhou Z."/>
            <person name="Liu Y."/>
            <person name="Xu W."/>
            <person name="Pan J."/>
            <person name="Luo Z.H."/>
            <person name="Li M."/>
        </authorList>
    </citation>
    <scope>NUCLEOTIDE SEQUENCE [LARGE SCALE GENOMIC DNA]</scope>
    <source>
        <strain evidence="3">SpSt-902</strain>
    </source>
</reference>
<evidence type="ECO:0000256" key="1">
    <source>
        <dbReference type="SAM" id="MobiDB-lite"/>
    </source>
</evidence>
<accession>A0A7C3QXX1</accession>
<evidence type="ECO:0000313" key="3">
    <source>
        <dbReference type="EMBL" id="HFT94388.1"/>
    </source>
</evidence>
<keyword evidence="2" id="KW-1133">Transmembrane helix</keyword>
<gene>
    <name evidence="3" type="ORF">ENX03_10795</name>
</gene>
<sequence length="229" mass="26523">MMAQEGDFALDFSLALRWERFDRKGRQIPQGMSFVDFLVEEPRRILLIEIKDPFCLHEVSPMAHTPPRKGIRRGQEAFRMDRMIHQSLVPKIRDSYTWLHLMEQSDKPFLFIVLLGLDCFSIDMSGLLVVFKDRLLSRIRREDAVSWKIPYVQDCLVLDPSSFRRSFPQYPLFRVAEGGGGDEPGQEICYNNPKGPVLSGQESRQVDRSARSGNHRGALKNNKERNDVR</sequence>
<evidence type="ECO:0000256" key="2">
    <source>
        <dbReference type="SAM" id="Phobius"/>
    </source>
</evidence>
<comment type="caution">
    <text evidence="3">The sequence shown here is derived from an EMBL/GenBank/DDBJ whole genome shotgun (WGS) entry which is preliminary data.</text>
</comment>
<keyword evidence="2" id="KW-0812">Transmembrane</keyword>
<name>A0A7C3QXX1_9BACT</name>